<evidence type="ECO:0000313" key="1">
    <source>
        <dbReference type="EMBL" id="KAK6627668.1"/>
    </source>
</evidence>
<evidence type="ECO:0000313" key="2">
    <source>
        <dbReference type="Proteomes" id="UP001359485"/>
    </source>
</evidence>
<reference evidence="1 2" key="1">
    <citation type="submission" date="2023-09" db="EMBL/GenBank/DDBJ databases">
        <title>Genomes of two closely related lineages of the louse Polyplax serrata with different host specificities.</title>
        <authorList>
            <person name="Martinu J."/>
            <person name="Tarabai H."/>
            <person name="Stefka J."/>
            <person name="Hypsa V."/>
        </authorList>
    </citation>
    <scope>NUCLEOTIDE SEQUENCE [LARGE SCALE GENOMIC DNA]</scope>
    <source>
        <strain evidence="1">98ZLc_SE</strain>
    </source>
</reference>
<proteinExistence type="predicted"/>
<comment type="caution">
    <text evidence="1">The sequence shown here is derived from an EMBL/GenBank/DDBJ whole genome shotgun (WGS) entry which is preliminary data.</text>
</comment>
<sequence length="79" mass="9070">METVEDCFDPLEYLSVKEAPRDKKECKEFRGTMEKEKECVRSAKAPSVRMLYERQADENVMGISLVDASGEPTILLLRE</sequence>
<protein>
    <submittedName>
        <fullName evidence="1">Uncharacterized protein</fullName>
    </submittedName>
</protein>
<dbReference type="EMBL" id="JAWJWF010000045">
    <property type="protein sequence ID" value="KAK6627668.1"/>
    <property type="molecule type" value="Genomic_DNA"/>
</dbReference>
<name>A0ABR1AW76_POLSC</name>
<organism evidence="1 2">
    <name type="scientific">Polyplax serrata</name>
    <name type="common">Common mouse louse</name>
    <dbReference type="NCBI Taxonomy" id="468196"/>
    <lineage>
        <taxon>Eukaryota</taxon>
        <taxon>Metazoa</taxon>
        <taxon>Ecdysozoa</taxon>
        <taxon>Arthropoda</taxon>
        <taxon>Hexapoda</taxon>
        <taxon>Insecta</taxon>
        <taxon>Pterygota</taxon>
        <taxon>Neoptera</taxon>
        <taxon>Paraneoptera</taxon>
        <taxon>Psocodea</taxon>
        <taxon>Troctomorpha</taxon>
        <taxon>Phthiraptera</taxon>
        <taxon>Anoplura</taxon>
        <taxon>Polyplacidae</taxon>
        <taxon>Polyplax</taxon>
    </lineage>
</organism>
<keyword evidence="2" id="KW-1185">Reference proteome</keyword>
<dbReference type="Proteomes" id="UP001359485">
    <property type="component" value="Unassembled WGS sequence"/>
</dbReference>
<gene>
    <name evidence="1" type="ORF">RUM44_010147</name>
</gene>
<accession>A0ABR1AW76</accession>